<dbReference type="Gene3D" id="3.40.50.1820">
    <property type="entry name" value="alpha/beta hydrolase"/>
    <property type="match status" value="1"/>
</dbReference>
<comment type="caution">
    <text evidence="2">The sequence shown here is derived from an EMBL/GenBank/DDBJ whole genome shotgun (WGS) entry which is preliminary data.</text>
</comment>
<dbReference type="Proteomes" id="UP000635565">
    <property type="component" value="Unassembled WGS sequence"/>
</dbReference>
<gene>
    <name evidence="2" type="ORF">KSZ_39350</name>
</gene>
<dbReference type="InterPro" id="IPR029058">
    <property type="entry name" value="AB_hydrolase_fold"/>
</dbReference>
<evidence type="ECO:0000313" key="3">
    <source>
        <dbReference type="Proteomes" id="UP000635565"/>
    </source>
</evidence>
<dbReference type="PIRSF" id="PIRSF017388">
    <property type="entry name" value="Esterase_lipase"/>
    <property type="match status" value="1"/>
</dbReference>
<dbReference type="InterPro" id="IPR022742">
    <property type="entry name" value="Hydrolase_4"/>
</dbReference>
<protein>
    <submittedName>
        <fullName evidence="2">Alpha/beta hydrolase</fullName>
    </submittedName>
</protein>
<evidence type="ECO:0000313" key="2">
    <source>
        <dbReference type="EMBL" id="GHO85929.1"/>
    </source>
</evidence>
<dbReference type="RefSeq" id="WP_201363558.1">
    <property type="nucleotide sequence ID" value="NZ_BNJJ01000010.1"/>
</dbReference>
<dbReference type="EMBL" id="BNJJ01000010">
    <property type="protein sequence ID" value="GHO85929.1"/>
    <property type="molecule type" value="Genomic_DNA"/>
</dbReference>
<evidence type="ECO:0000259" key="1">
    <source>
        <dbReference type="Pfam" id="PF12146"/>
    </source>
</evidence>
<dbReference type="GO" id="GO:0016787">
    <property type="term" value="F:hydrolase activity"/>
    <property type="evidence" value="ECO:0007669"/>
    <property type="project" value="UniProtKB-KW"/>
</dbReference>
<dbReference type="Pfam" id="PF12146">
    <property type="entry name" value="Hydrolase_4"/>
    <property type="match status" value="1"/>
</dbReference>
<proteinExistence type="predicted"/>
<keyword evidence="2" id="KW-0378">Hydrolase</keyword>
<keyword evidence="3" id="KW-1185">Reference proteome</keyword>
<dbReference type="InterPro" id="IPR012354">
    <property type="entry name" value="Esterase_lipase"/>
</dbReference>
<feature type="domain" description="Serine aminopeptidase S33" evidence="1">
    <location>
        <begin position="16"/>
        <end position="255"/>
    </location>
</feature>
<name>A0ABQ3VJR9_9CHLR</name>
<accession>A0ABQ3VJR9</accession>
<dbReference type="PANTHER" id="PTHR11614">
    <property type="entry name" value="PHOSPHOLIPASE-RELATED"/>
    <property type="match status" value="1"/>
</dbReference>
<dbReference type="SUPFAM" id="SSF53474">
    <property type="entry name" value="alpha/beta-Hydrolases"/>
    <property type="match status" value="1"/>
</dbReference>
<sequence length="290" mass="32643">MRQQNVPFLLGPEDASSACLLIHGFSGSPKEMLGLGEALAAQGIRVYGVALAGHSGDPDELLRYGRKHWIASAKAGLEQLARYPQVFVIGFSMGGVLALLLGIKHPKRIAGVVTLSTPTNFYDNWPARVVPLLRYFMKWYYPLARLNFNDPKVQAETLQQARLRDPEAQIDFSDYHTVQAIKQMVRLPIPALAELFTLTAYCRRRLHKLRTPLLIIQSHNDHTVKPRNADELYRRTRAAAPKLLRWLHKSDHMIVVGPERDEVFAQISRFVQTTNPDAVASARSHPAQPE</sequence>
<organism evidence="2 3">
    <name type="scientific">Dictyobacter formicarum</name>
    <dbReference type="NCBI Taxonomy" id="2778368"/>
    <lineage>
        <taxon>Bacteria</taxon>
        <taxon>Bacillati</taxon>
        <taxon>Chloroflexota</taxon>
        <taxon>Ktedonobacteria</taxon>
        <taxon>Ktedonobacterales</taxon>
        <taxon>Dictyobacteraceae</taxon>
        <taxon>Dictyobacter</taxon>
    </lineage>
</organism>
<dbReference type="InterPro" id="IPR051044">
    <property type="entry name" value="MAG_DAG_Lipase"/>
</dbReference>
<reference evidence="2 3" key="1">
    <citation type="journal article" date="2021" name="Int. J. Syst. Evol. Microbiol.">
        <title>Reticulibacter mediterranei gen. nov., sp. nov., within the new family Reticulibacteraceae fam. nov., and Ktedonospora formicarum gen. nov., sp. nov., Ktedonobacter robiniae sp. nov., Dictyobacter formicarum sp. nov. and Dictyobacter arantiisoli sp. nov., belonging to the class Ktedonobacteria.</title>
        <authorList>
            <person name="Yabe S."/>
            <person name="Zheng Y."/>
            <person name="Wang C.M."/>
            <person name="Sakai Y."/>
            <person name="Abe K."/>
            <person name="Yokota A."/>
            <person name="Donadio S."/>
            <person name="Cavaletti L."/>
            <person name="Monciardini P."/>
        </authorList>
    </citation>
    <scope>NUCLEOTIDE SEQUENCE [LARGE SCALE GENOMIC DNA]</scope>
    <source>
        <strain evidence="2 3">SOSP1-9</strain>
    </source>
</reference>